<dbReference type="STRING" id="111105.HR09_00040"/>
<organism evidence="3 4">
    <name type="scientific">Porphyromonas gulae</name>
    <dbReference type="NCBI Taxonomy" id="111105"/>
    <lineage>
        <taxon>Bacteria</taxon>
        <taxon>Pseudomonadati</taxon>
        <taxon>Bacteroidota</taxon>
        <taxon>Bacteroidia</taxon>
        <taxon>Bacteroidales</taxon>
        <taxon>Porphyromonadaceae</taxon>
        <taxon>Porphyromonas</taxon>
    </lineage>
</organism>
<dbReference type="Pfam" id="PF04607">
    <property type="entry name" value="RelA_SpoT"/>
    <property type="match status" value="1"/>
</dbReference>
<dbReference type="GO" id="GO:0015969">
    <property type="term" value="P:guanosine tetraphosphate metabolic process"/>
    <property type="evidence" value="ECO:0007669"/>
    <property type="project" value="InterPro"/>
</dbReference>
<dbReference type="Gene3D" id="1.10.3210.10">
    <property type="entry name" value="Hypothetical protein af1432"/>
    <property type="match status" value="1"/>
</dbReference>
<evidence type="ECO:0000313" key="4">
    <source>
        <dbReference type="Proteomes" id="UP000030130"/>
    </source>
</evidence>
<feature type="domain" description="TGS" evidence="2">
    <location>
        <begin position="408"/>
        <end position="469"/>
    </location>
</feature>
<dbReference type="PROSITE" id="PS51880">
    <property type="entry name" value="TGS"/>
    <property type="match status" value="1"/>
</dbReference>
<dbReference type="GO" id="GO:0005886">
    <property type="term" value="C:plasma membrane"/>
    <property type="evidence" value="ECO:0007669"/>
    <property type="project" value="TreeGrafter"/>
</dbReference>
<dbReference type="InterPro" id="IPR043519">
    <property type="entry name" value="NT_sf"/>
</dbReference>
<dbReference type="PANTHER" id="PTHR21262">
    <property type="entry name" value="GUANOSINE-3',5'-BIS DIPHOSPHATE 3'-PYROPHOSPHOHYDROLASE"/>
    <property type="match status" value="1"/>
</dbReference>
<dbReference type="PANTHER" id="PTHR21262:SF31">
    <property type="entry name" value="GTP PYROPHOSPHOKINASE"/>
    <property type="match status" value="1"/>
</dbReference>
<dbReference type="InterPro" id="IPR045600">
    <property type="entry name" value="RelA/SpoT_AH_RIS"/>
</dbReference>
<dbReference type="Gene3D" id="3.10.20.30">
    <property type="match status" value="1"/>
</dbReference>
<dbReference type="Pfam" id="PF02824">
    <property type="entry name" value="TGS"/>
    <property type="match status" value="1"/>
</dbReference>
<comment type="caution">
    <text evidence="3">The sequence shown here is derived from an EMBL/GenBank/DDBJ whole genome shotgun (WGS) entry which is preliminary data.</text>
</comment>
<dbReference type="OrthoDB" id="9805041at2"/>
<protein>
    <submittedName>
        <fullName evidence="3">MFS transporter</fullName>
    </submittedName>
</protein>
<dbReference type="SMART" id="SM00954">
    <property type="entry name" value="RelA_SpoT"/>
    <property type="match status" value="1"/>
</dbReference>
<dbReference type="Gene3D" id="3.30.460.10">
    <property type="entry name" value="Beta Polymerase, domain 2"/>
    <property type="match status" value="1"/>
</dbReference>
<dbReference type="AlphaFoldDB" id="A0A0A2F8H9"/>
<evidence type="ECO:0000259" key="2">
    <source>
        <dbReference type="PROSITE" id="PS51880"/>
    </source>
</evidence>
<reference evidence="3 4" key="1">
    <citation type="submission" date="2014-08" db="EMBL/GenBank/DDBJ databases">
        <title>Porphyromonas gulae strain:COT-052_OH1451 Genome sequencing.</title>
        <authorList>
            <person name="Wallis C."/>
            <person name="Deusch O."/>
            <person name="O'Flynn C."/>
            <person name="Davis I."/>
            <person name="Jospin G."/>
            <person name="Darling A.E."/>
            <person name="Coil D.A."/>
            <person name="Alexiev A."/>
            <person name="Horsfall A."/>
            <person name="Kirkwood N."/>
            <person name="Harris S."/>
            <person name="Eisen J.A."/>
        </authorList>
    </citation>
    <scope>NUCLEOTIDE SEQUENCE [LARGE SCALE GENOMIC DNA]</scope>
    <source>
        <strain evidence="4">COT-052 OH1451</strain>
    </source>
</reference>
<dbReference type="InterPro" id="IPR007685">
    <property type="entry name" value="RelA_SpoT"/>
</dbReference>
<dbReference type="InterPro" id="IPR012676">
    <property type="entry name" value="TGS-like"/>
</dbReference>
<gene>
    <name evidence="3" type="ORF">HR08_02575</name>
</gene>
<evidence type="ECO:0000313" key="3">
    <source>
        <dbReference type="EMBL" id="KGN87303.1"/>
    </source>
</evidence>
<dbReference type="RefSeq" id="WP_039420280.1">
    <property type="nucleotide sequence ID" value="NZ_JRAI01000015.1"/>
</dbReference>
<dbReference type="Pfam" id="PF13328">
    <property type="entry name" value="HD_4"/>
    <property type="match status" value="1"/>
</dbReference>
<accession>A0A0A2F8H9</accession>
<dbReference type="eggNOG" id="COG0317">
    <property type="taxonomic scope" value="Bacteria"/>
</dbReference>
<evidence type="ECO:0000256" key="1">
    <source>
        <dbReference type="ARBA" id="ARBA00007476"/>
    </source>
</evidence>
<dbReference type="Pfam" id="PF19296">
    <property type="entry name" value="RelA_AH_RIS"/>
    <property type="match status" value="1"/>
</dbReference>
<dbReference type="InterPro" id="IPR012675">
    <property type="entry name" value="Beta-grasp_dom_sf"/>
</dbReference>
<dbReference type="InterPro" id="IPR002912">
    <property type="entry name" value="ACT_dom"/>
</dbReference>
<dbReference type="Proteomes" id="UP000030130">
    <property type="component" value="Unassembled WGS sequence"/>
</dbReference>
<dbReference type="Pfam" id="PF13291">
    <property type="entry name" value="ACT_4"/>
    <property type="match status" value="1"/>
</dbReference>
<dbReference type="InterPro" id="IPR033655">
    <property type="entry name" value="TGS_RelA/SpoT"/>
</dbReference>
<sequence>MTITDNTLFSADERGRFLSSYASLVRTLAPDRQLVKKVRSLLSRFTELGCFDRDKNGMHGLMRNMEVARIASCEIGLGIEAIGALLFYRPAMKGLMRSEEIAEFMGEDVARLIDLLLKTSEIYMRNTAINTANFEHFLLSIAEDIRVVLLIIADRAYLLRQAKDMVCAEERTALAAEVSYLYAPLAHRLGLYAIKSEMEDLCLKYTDRQTFDFIKRKLGETKRSRDAYIEAFIAPLRLRLDEALPNIPYEMKGRTKSINSIRNKLRQQGIEFESIYDLFAIRIILDVPVKDEKAACWHVYSIITDMYQPNPQRMRDWISIPKSNGYESLHVTVMGPQNRWVEVQIRSRRMDEVAERGLAAHWKYKGIKSESGLDEFLTSVRETLEARDHSSDDSAETVKNFKMNLFTDEIYAFTPTGELIKLPQGASVLDFAFAIHSRIGCQAVGANVNGKNVPLKHKLENGDSVSIITSAQQTPKKDWLSYVVSSKARNKIKQQLRLQMESSIGVVKELLNRRLKNRKLPFDEAVFTRVVRRKGFKHLTDFYMEIAADRLDVQEVLELYSHELEEEQRRDAGSGAARRSADTFVAYPSREEETVKGGKSDVLVIDDNMTGVEYSFGKCCNPIYGDSVFGFVSNSGIKIHRTDCPNAPDMFSRYGYRIIEARWSGKGSTGYEATLHVVGQDNLAIVTNITSVINKEPGVSLRAYSINSKDNLFEGVFTVEVPDTSTLSILLRKIRATHGVKSAERH</sequence>
<dbReference type="InterPro" id="IPR004095">
    <property type="entry name" value="TGS"/>
</dbReference>
<dbReference type="SUPFAM" id="SSF109604">
    <property type="entry name" value="HD-domain/PDEase-like"/>
    <property type="match status" value="1"/>
</dbReference>
<dbReference type="EMBL" id="JRAI01000015">
    <property type="protein sequence ID" value="KGN87303.1"/>
    <property type="molecule type" value="Genomic_DNA"/>
</dbReference>
<dbReference type="CDD" id="cd04876">
    <property type="entry name" value="ACT_RelA-SpoT"/>
    <property type="match status" value="1"/>
</dbReference>
<proteinExistence type="inferred from homology"/>
<name>A0A0A2F8H9_9PORP</name>
<comment type="similarity">
    <text evidence="1">Belongs to the RelA/SpoT family.</text>
</comment>
<dbReference type="SUPFAM" id="SSF81271">
    <property type="entry name" value="TGS-like"/>
    <property type="match status" value="1"/>
</dbReference>
<dbReference type="Gene3D" id="3.30.70.260">
    <property type="match status" value="1"/>
</dbReference>
<dbReference type="CDD" id="cd05399">
    <property type="entry name" value="NT_Rel-Spo_like"/>
    <property type="match status" value="1"/>
</dbReference>
<dbReference type="FunFam" id="3.10.20.30:FF:000002">
    <property type="entry name" value="GTP pyrophosphokinase (RelA/SpoT)"/>
    <property type="match status" value="1"/>
</dbReference>
<dbReference type="CDD" id="cd01668">
    <property type="entry name" value="TGS_RSH"/>
    <property type="match status" value="1"/>
</dbReference>
<dbReference type="SUPFAM" id="SSF81301">
    <property type="entry name" value="Nucleotidyltransferase"/>
    <property type="match status" value="1"/>
</dbReference>